<evidence type="ECO:0000313" key="2">
    <source>
        <dbReference type="EMBL" id="KIW35840.1"/>
    </source>
</evidence>
<reference evidence="2 3" key="1">
    <citation type="submission" date="2015-01" db="EMBL/GenBank/DDBJ databases">
        <title>The Genome Sequence of Exophiala oligosperma CBS72588.</title>
        <authorList>
            <consortium name="The Broad Institute Genomics Platform"/>
            <person name="Cuomo C."/>
            <person name="de Hoog S."/>
            <person name="Gorbushina A."/>
            <person name="Stielow B."/>
            <person name="Teixiera M."/>
            <person name="Abouelleil A."/>
            <person name="Chapman S.B."/>
            <person name="Priest M."/>
            <person name="Young S.K."/>
            <person name="Wortman J."/>
            <person name="Nusbaum C."/>
            <person name="Birren B."/>
        </authorList>
    </citation>
    <scope>NUCLEOTIDE SEQUENCE [LARGE SCALE GENOMIC DNA]</scope>
    <source>
        <strain evidence="2 3">CBS 72588</strain>
    </source>
</reference>
<dbReference type="Gene3D" id="2.30.30.490">
    <property type="match status" value="1"/>
</dbReference>
<dbReference type="InterPro" id="IPR001025">
    <property type="entry name" value="BAH_dom"/>
</dbReference>
<protein>
    <recommendedName>
        <fullName evidence="1">BAH domain-containing protein</fullName>
    </recommendedName>
</protein>
<dbReference type="RefSeq" id="XP_016256056.1">
    <property type="nucleotide sequence ID" value="XM_016413568.1"/>
</dbReference>
<dbReference type="VEuPathDB" id="FungiDB:PV06_11833"/>
<dbReference type="EMBL" id="KN847403">
    <property type="protein sequence ID" value="KIW35840.1"/>
    <property type="molecule type" value="Genomic_DNA"/>
</dbReference>
<dbReference type="HOGENOM" id="CLU_1337525_0_0_1"/>
<proteinExistence type="predicted"/>
<keyword evidence="3" id="KW-1185">Reference proteome</keyword>
<organism evidence="2 3">
    <name type="scientific">Exophiala oligosperma</name>
    <dbReference type="NCBI Taxonomy" id="215243"/>
    <lineage>
        <taxon>Eukaryota</taxon>
        <taxon>Fungi</taxon>
        <taxon>Dikarya</taxon>
        <taxon>Ascomycota</taxon>
        <taxon>Pezizomycotina</taxon>
        <taxon>Eurotiomycetes</taxon>
        <taxon>Chaetothyriomycetidae</taxon>
        <taxon>Chaetothyriales</taxon>
        <taxon>Herpotrichiellaceae</taxon>
        <taxon>Exophiala</taxon>
    </lineage>
</organism>
<dbReference type="InterPro" id="IPR043151">
    <property type="entry name" value="BAH_sf"/>
</dbReference>
<dbReference type="GeneID" id="27363907"/>
<dbReference type="AlphaFoldDB" id="A0A0D2D0R8"/>
<accession>A0A0D2D0R8</accession>
<dbReference type="SUPFAM" id="SSF82061">
    <property type="entry name" value="BAH domain"/>
    <property type="match status" value="1"/>
</dbReference>
<dbReference type="PROSITE" id="PS51038">
    <property type="entry name" value="BAH"/>
    <property type="match status" value="1"/>
</dbReference>
<evidence type="ECO:0000259" key="1">
    <source>
        <dbReference type="PROSITE" id="PS51038"/>
    </source>
</evidence>
<gene>
    <name evidence="2" type="ORF">PV06_11833</name>
</gene>
<dbReference type="GO" id="GO:0003682">
    <property type="term" value="F:chromatin binding"/>
    <property type="evidence" value="ECO:0007669"/>
    <property type="project" value="InterPro"/>
</dbReference>
<dbReference type="Proteomes" id="UP000053342">
    <property type="component" value="Unassembled WGS sequence"/>
</dbReference>
<name>A0A0D2D0R8_9EURO</name>
<sequence length="205" mass="23437">MIRGYAETFIQRGEEIFLNYGAEFIFKASSESPSLTKYHDLQISINMFVFIKGDEKKPWIGYITELKRDTRRIIVNWMSQVNDLKPIDPFSDQRCHNEILVTSESDEIDLDSIEDIAEVTAHGARCQISEGWCCRQVYDRCSHQFYPATLNRAIASRIQTPGKCSSLSTGKGMLSALSILNRVYNEDLTSKDEKTIFPKVEGFSE</sequence>
<evidence type="ECO:0000313" key="3">
    <source>
        <dbReference type="Proteomes" id="UP000053342"/>
    </source>
</evidence>
<feature type="domain" description="BAH" evidence="1">
    <location>
        <begin position="41"/>
        <end position="161"/>
    </location>
</feature>